<evidence type="ECO:0000256" key="3">
    <source>
        <dbReference type="ARBA" id="ARBA00022989"/>
    </source>
</evidence>
<dbReference type="SUPFAM" id="SSF81321">
    <property type="entry name" value="Family A G protein-coupled receptor-like"/>
    <property type="match status" value="1"/>
</dbReference>
<proteinExistence type="predicted"/>
<dbReference type="AlphaFoldDB" id="A0A815C3B5"/>
<evidence type="ECO:0000256" key="1">
    <source>
        <dbReference type="ARBA" id="ARBA00004141"/>
    </source>
</evidence>
<feature type="transmembrane region" description="Helical" evidence="9">
    <location>
        <begin position="13"/>
        <end position="37"/>
    </location>
</feature>
<keyword evidence="6" id="KW-0675">Receptor</keyword>
<dbReference type="PANTHER" id="PTHR24243">
    <property type="entry name" value="G-PROTEIN COUPLED RECEPTOR"/>
    <property type="match status" value="1"/>
</dbReference>
<evidence type="ECO:0000256" key="4">
    <source>
        <dbReference type="ARBA" id="ARBA00023040"/>
    </source>
</evidence>
<feature type="transmembrane region" description="Helical" evidence="9">
    <location>
        <begin position="219"/>
        <end position="240"/>
    </location>
</feature>
<comment type="caution">
    <text evidence="11">The sequence shown here is derived from an EMBL/GenBank/DDBJ whole genome shotgun (WGS) entry which is preliminary data.</text>
</comment>
<feature type="transmembrane region" description="Helical" evidence="9">
    <location>
        <begin position="132"/>
        <end position="155"/>
    </location>
</feature>
<sequence>MLDETTLRIITRWLNYVVAIPFITLGIIGAILTVVIFTRQPLFWRNATITYLLAGATMTGIHLPMIYSQSILVNGFGLRFLDTNLVACREHNYLLYMTTVTAISFPCWAAFDQYVNTSRNANFRHRWSSIHFVRWVIVGTVIFWSLAYIPIIFVSEIIDGVCILRPGAFTQFNTYFLTPFVYSVGPLIIIMLFTYGTAKNLRSFHGERQQDHLMKQVRRMLIPQLIVLGISGVPFGFQGIYLDLTSRIPKDGFRLALEDFFGQVILLLFHCNYVCTFYIYLCMSSEVRRVFKNLLLKCFRKNHIMSLQTATSEHQQHPSHMEMTPGPRTSLQ</sequence>
<feature type="transmembrane region" description="Helical" evidence="9">
    <location>
        <begin position="49"/>
        <end position="73"/>
    </location>
</feature>
<evidence type="ECO:0000313" key="12">
    <source>
        <dbReference type="Proteomes" id="UP000663828"/>
    </source>
</evidence>
<dbReference type="PROSITE" id="PS50262">
    <property type="entry name" value="G_PROTEIN_RECEP_F1_2"/>
    <property type="match status" value="1"/>
</dbReference>
<feature type="transmembrane region" description="Helical" evidence="9">
    <location>
        <begin position="260"/>
        <end position="281"/>
    </location>
</feature>
<reference evidence="11" key="1">
    <citation type="submission" date="2021-02" db="EMBL/GenBank/DDBJ databases">
        <authorList>
            <person name="Nowell W R."/>
        </authorList>
    </citation>
    <scope>NUCLEOTIDE SEQUENCE</scope>
</reference>
<dbReference type="InterPro" id="IPR017452">
    <property type="entry name" value="GPCR_Rhodpsn_7TM"/>
</dbReference>
<evidence type="ECO:0000256" key="7">
    <source>
        <dbReference type="ARBA" id="ARBA00023224"/>
    </source>
</evidence>
<dbReference type="Proteomes" id="UP000663828">
    <property type="component" value="Unassembled WGS sequence"/>
</dbReference>
<dbReference type="GO" id="GO:0004930">
    <property type="term" value="F:G protein-coupled receptor activity"/>
    <property type="evidence" value="ECO:0007669"/>
    <property type="project" value="UniProtKB-KW"/>
</dbReference>
<evidence type="ECO:0000256" key="6">
    <source>
        <dbReference type="ARBA" id="ARBA00023170"/>
    </source>
</evidence>
<dbReference type="GO" id="GO:0016020">
    <property type="term" value="C:membrane"/>
    <property type="evidence" value="ECO:0007669"/>
    <property type="project" value="UniProtKB-SubCell"/>
</dbReference>
<evidence type="ECO:0000256" key="5">
    <source>
        <dbReference type="ARBA" id="ARBA00023136"/>
    </source>
</evidence>
<feature type="transmembrane region" description="Helical" evidence="9">
    <location>
        <begin position="93"/>
        <end position="111"/>
    </location>
</feature>
<keyword evidence="7" id="KW-0807">Transducer</keyword>
<keyword evidence="12" id="KW-1185">Reference proteome</keyword>
<gene>
    <name evidence="11" type="ORF">XAT740_LOCUS27639</name>
</gene>
<protein>
    <recommendedName>
        <fullName evidence="10">G-protein coupled receptors family 1 profile domain-containing protein</fullName>
    </recommendedName>
</protein>
<dbReference type="EMBL" id="CAJNOR010002320">
    <property type="protein sequence ID" value="CAF1277638.1"/>
    <property type="molecule type" value="Genomic_DNA"/>
</dbReference>
<feature type="domain" description="G-protein coupled receptors family 1 profile" evidence="10">
    <location>
        <begin position="29"/>
        <end position="280"/>
    </location>
</feature>
<dbReference type="PANTHER" id="PTHR24243:SF208">
    <property type="entry name" value="PYROKININ-1 RECEPTOR"/>
    <property type="match status" value="1"/>
</dbReference>
<name>A0A815C3B5_ADIRI</name>
<keyword evidence="4" id="KW-0297">G-protein coupled receptor</keyword>
<evidence type="ECO:0000256" key="8">
    <source>
        <dbReference type="SAM" id="MobiDB-lite"/>
    </source>
</evidence>
<dbReference type="Gene3D" id="1.20.1070.10">
    <property type="entry name" value="Rhodopsin 7-helix transmembrane proteins"/>
    <property type="match status" value="1"/>
</dbReference>
<keyword evidence="5 9" id="KW-0472">Membrane</keyword>
<evidence type="ECO:0000313" key="11">
    <source>
        <dbReference type="EMBL" id="CAF1277638.1"/>
    </source>
</evidence>
<accession>A0A815C3B5</accession>
<organism evidence="11 12">
    <name type="scientific">Adineta ricciae</name>
    <name type="common">Rotifer</name>
    <dbReference type="NCBI Taxonomy" id="249248"/>
    <lineage>
        <taxon>Eukaryota</taxon>
        <taxon>Metazoa</taxon>
        <taxon>Spiralia</taxon>
        <taxon>Gnathifera</taxon>
        <taxon>Rotifera</taxon>
        <taxon>Eurotatoria</taxon>
        <taxon>Bdelloidea</taxon>
        <taxon>Adinetida</taxon>
        <taxon>Adinetidae</taxon>
        <taxon>Adineta</taxon>
    </lineage>
</organism>
<comment type="subcellular location">
    <subcellularLocation>
        <location evidence="1">Membrane</location>
        <topology evidence="1">Multi-pass membrane protein</topology>
    </subcellularLocation>
</comment>
<evidence type="ECO:0000256" key="2">
    <source>
        <dbReference type="ARBA" id="ARBA00022692"/>
    </source>
</evidence>
<feature type="transmembrane region" description="Helical" evidence="9">
    <location>
        <begin position="175"/>
        <end position="198"/>
    </location>
</feature>
<keyword evidence="3 9" id="KW-1133">Transmembrane helix</keyword>
<evidence type="ECO:0000256" key="9">
    <source>
        <dbReference type="SAM" id="Phobius"/>
    </source>
</evidence>
<keyword evidence="2 9" id="KW-0812">Transmembrane</keyword>
<feature type="region of interest" description="Disordered" evidence="8">
    <location>
        <begin position="311"/>
        <end position="332"/>
    </location>
</feature>
<evidence type="ECO:0000259" key="10">
    <source>
        <dbReference type="PROSITE" id="PS50262"/>
    </source>
</evidence>